<evidence type="ECO:0000256" key="10">
    <source>
        <dbReference type="ARBA" id="ARBA00022833"/>
    </source>
</evidence>
<dbReference type="PRINTS" id="PR00452">
    <property type="entry name" value="SH3DOMAIN"/>
</dbReference>
<dbReference type="PANTHER" id="PTHR12010:SF2">
    <property type="entry name" value="40S RIBOSOMAL PROTEIN S29"/>
    <property type="match status" value="1"/>
</dbReference>
<evidence type="ECO:0000256" key="15">
    <source>
        <dbReference type="ARBA" id="ARBA00023136"/>
    </source>
</evidence>
<dbReference type="InterPro" id="IPR043140">
    <property type="entry name" value="Ribosomal_uS14_sf"/>
</dbReference>
<evidence type="ECO:0000256" key="13">
    <source>
        <dbReference type="ARBA" id="ARBA00022989"/>
    </source>
</evidence>
<dbReference type="NCBIfam" id="NF004424">
    <property type="entry name" value="PRK05766.1"/>
    <property type="match status" value="1"/>
</dbReference>
<feature type="transmembrane region" description="Helical" evidence="18">
    <location>
        <begin position="50"/>
        <end position="69"/>
    </location>
</feature>
<dbReference type="InterPro" id="IPR023676">
    <property type="entry name" value="Ribosomal_uS14_arc"/>
</dbReference>
<keyword evidence="7 18" id="KW-0812">Transmembrane</keyword>
<keyword evidence="11" id="KW-0694">RNA-binding</keyword>
<evidence type="ECO:0000256" key="6">
    <source>
        <dbReference type="ARBA" id="ARBA00022475"/>
    </source>
</evidence>
<evidence type="ECO:0000256" key="4">
    <source>
        <dbReference type="ARBA" id="ARBA00009739"/>
    </source>
</evidence>
<comment type="subcellular location">
    <subcellularLocation>
        <location evidence="2">Cell membrane</location>
        <topology evidence="2">Multi-pass membrane protein</topology>
    </subcellularLocation>
</comment>
<evidence type="ECO:0000256" key="9">
    <source>
        <dbReference type="ARBA" id="ARBA00022730"/>
    </source>
</evidence>
<feature type="transmembrane region" description="Helical" evidence="18">
    <location>
        <begin position="100"/>
        <end position="119"/>
    </location>
</feature>
<dbReference type="SMART" id="SM00326">
    <property type="entry name" value="SH3"/>
    <property type="match status" value="1"/>
</dbReference>
<feature type="transmembrane region" description="Helical" evidence="18">
    <location>
        <begin position="75"/>
        <end position="93"/>
    </location>
</feature>
<keyword evidence="16" id="KW-0687">Ribonucleoprotein</keyword>
<evidence type="ECO:0000256" key="8">
    <source>
        <dbReference type="ARBA" id="ARBA00022723"/>
    </source>
</evidence>
<evidence type="ECO:0000256" key="5">
    <source>
        <dbReference type="ARBA" id="ARBA00022443"/>
    </source>
</evidence>
<feature type="transmembrane region" description="Helical" evidence="18">
    <location>
        <begin position="131"/>
        <end position="151"/>
    </location>
</feature>
<dbReference type="HAMAP" id="MF_01364_A">
    <property type="entry name" value="Ribosomal_uS14_2_A"/>
    <property type="match status" value="1"/>
</dbReference>
<keyword evidence="14" id="KW-0346">Stress response</keyword>
<keyword evidence="10" id="KW-0862">Zinc</keyword>
<protein>
    <recommendedName>
        <fullName evidence="19">SH3 domain-containing protein</fullName>
    </recommendedName>
</protein>
<keyword evidence="9" id="KW-0699">rRNA-binding</keyword>
<dbReference type="SUPFAM" id="SSF50044">
    <property type="entry name" value="SH3-domain"/>
    <property type="match status" value="1"/>
</dbReference>
<evidence type="ECO:0000256" key="3">
    <source>
        <dbReference type="ARBA" id="ARBA00009083"/>
    </source>
</evidence>
<feature type="domain" description="SH3" evidence="19">
    <location>
        <begin position="239"/>
        <end position="297"/>
    </location>
</feature>
<evidence type="ECO:0000256" key="7">
    <source>
        <dbReference type="ARBA" id="ARBA00022692"/>
    </source>
</evidence>
<dbReference type="PANTHER" id="PTHR12010">
    <property type="entry name" value="40S RIBOSOMAL PROTEIN S29"/>
    <property type="match status" value="1"/>
</dbReference>
<dbReference type="InterPro" id="IPR001452">
    <property type="entry name" value="SH3_domain"/>
</dbReference>
<evidence type="ECO:0000313" key="20">
    <source>
        <dbReference type="EMBL" id="GAA5810519.1"/>
    </source>
</evidence>
<evidence type="ECO:0000256" key="11">
    <source>
        <dbReference type="ARBA" id="ARBA00022884"/>
    </source>
</evidence>
<dbReference type="InterPro" id="IPR039744">
    <property type="entry name" value="RIbosomal_uS14_euk_arc"/>
</dbReference>
<comment type="similarity">
    <text evidence="4">Belongs to the SHO1 family.</text>
</comment>
<dbReference type="InterPro" id="IPR036028">
    <property type="entry name" value="SH3-like_dom_sf"/>
</dbReference>
<evidence type="ECO:0000256" key="2">
    <source>
        <dbReference type="ARBA" id="ARBA00004651"/>
    </source>
</evidence>
<dbReference type="Gene3D" id="4.10.830.10">
    <property type="entry name" value="30s Ribosomal Protein S14, Chain N"/>
    <property type="match status" value="1"/>
</dbReference>
<name>A0ABP9YUG6_9FUNG</name>
<reference evidence="20 21" key="1">
    <citation type="submission" date="2024-04" db="EMBL/GenBank/DDBJ databases">
        <title>genome sequences of Mucor flavus KT1a and Helicostylum pulchrum KT1b strains isolated from the surface of a dry-aged beef.</title>
        <authorList>
            <person name="Toyotome T."/>
            <person name="Hosono M."/>
            <person name="Torimaru M."/>
            <person name="Fukuda K."/>
            <person name="Mikami N."/>
        </authorList>
    </citation>
    <scope>NUCLEOTIDE SEQUENCE [LARGE SCALE GENOMIC DNA]</scope>
    <source>
        <strain evidence="20 21">KT1a</strain>
    </source>
</reference>
<comment type="similarity">
    <text evidence="3">Belongs to the universal ribosomal protein uS14 family.</text>
</comment>
<evidence type="ECO:0000256" key="14">
    <source>
        <dbReference type="ARBA" id="ARBA00023016"/>
    </source>
</evidence>
<evidence type="ECO:0000256" key="17">
    <source>
        <dbReference type="PROSITE-ProRule" id="PRU00192"/>
    </source>
</evidence>
<accession>A0ABP9YUG6</accession>
<dbReference type="PROSITE" id="PS00527">
    <property type="entry name" value="RIBOSOMAL_S14"/>
    <property type="match status" value="1"/>
</dbReference>
<keyword evidence="15 18" id="KW-0472">Membrane</keyword>
<dbReference type="Gene3D" id="2.30.30.40">
    <property type="entry name" value="SH3 Domains"/>
    <property type="match status" value="1"/>
</dbReference>
<comment type="caution">
    <text evidence="20">The sequence shown here is derived from an EMBL/GenBank/DDBJ whole genome shotgun (WGS) entry which is preliminary data.</text>
</comment>
<dbReference type="Proteomes" id="UP001473302">
    <property type="component" value="Unassembled WGS sequence"/>
</dbReference>
<gene>
    <name evidence="20" type="ORF">MFLAVUS_003942</name>
</gene>
<evidence type="ECO:0000256" key="16">
    <source>
        <dbReference type="ARBA" id="ARBA00023274"/>
    </source>
</evidence>
<dbReference type="EMBL" id="BAABUK010000007">
    <property type="protein sequence ID" value="GAA5810519.1"/>
    <property type="molecule type" value="Genomic_DNA"/>
</dbReference>
<keyword evidence="21" id="KW-1185">Reference proteome</keyword>
<proteinExistence type="inferred from homology"/>
<evidence type="ECO:0000259" key="19">
    <source>
        <dbReference type="PROSITE" id="PS50002"/>
    </source>
</evidence>
<keyword evidence="8" id="KW-0479">Metal-binding</keyword>
<keyword evidence="13 18" id="KW-1133">Transmembrane helix</keyword>
<dbReference type="InterPro" id="IPR001209">
    <property type="entry name" value="Ribosomal_uS14"/>
</dbReference>
<sequence>MAHANVWNSHPKSFGKGSRACRVCAHRAGLIRKYNLNICRQCFREYAADIGFHKGGWFIAFIGACILGGPAGGLWWTVFYELFFLVGLFFTIFKQIFHQYQIMFALLLGISISMLTGNIDGLMAWHTGGAQAAGAGAVILIVMQFFWVILYGSTEESAVYQFVYSGIVSPVSQNGVGNINGSPKESKLALSSPEASSHYSHHQASVASINTPMSHNNTINNNTPPTPIPHQAPQQVPHLQKAMATALHPYQANPDDPNELSFAKEEVLEILNRSGNWWQAKKLDGTIGIVPSNYFTQ</sequence>
<evidence type="ECO:0000256" key="12">
    <source>
        <dbReference type="ARBA" id="ARBA00022980"/>
    </source>
</evidence>
<evidence type="ECO:0000256" key="18">
    <source>
        <dbReference type="SAM" id="Phobius"/>
    </source>
</evidence>
<comment type="cofactor">
    <cofactor evidence="1">
        <name>Zn(2+)</name>
        <dbReference type="ChEBI" id="CHEBI:29105"/>
    </cofactor>
</comment>
<keyword evidence="5 17" id="KW-0728">SH3 domain</keyword>
<dbReference type="CDD" id="cd11855">
    <property type="entry name" value="SH3_Sho1p"/>
    <property type="match status" value="1"/>
</dbReference>
<organism evidence="20 21">
    <name type="scientific">Mucor flavus</name>
    <dbReference type="NCBI Taxonomy" id="439312"/>
    <lineage>
        <taxon>Eukaryota</taxon>
        <taxon>Fungi</taxon>
        <taxon>Fungi incertae sedis</taxon>
        <taxon>Mucoromycota</taxon>
        <taxon>Mucoromycotina</taxon>
        <taxon>Mucoromycetes</taxon>
        <taxon>Mucorales</taxon>
        <taxon>Mucorineae</taxon>
        <taxon>Mucoraceae</taxon>
        <taxon>Mucor</taxon>
    </lineage>
</organism>
<keyword evidence="12" id="KW-0689">Ribosomal protein</keyword>
<dbReference type="InterPro" id="IPR035522">
    <property type="entry name" value="Sho1_SH3"/>
</dbReference>
<dbReference type="Pfam" id="PF00253">
    <property type="entry name" value="Ribosomal_S14"/>
    <property type="match status" value="1"/>
</dbReference>
<dbReference type="InterPro" id="IPR018271">
    <property type="entry name" value="Ribosomal_uS14_CS"/>
</dbReference>
<dbReference type="PROSITE" id="PS50002">
    <property type="entry name" value="SH3"/>
    <property type="match status" value="1"/>
</dbReference>
<keyword evidence="6" id="KW-1003">Cell membrane</keyword>
<evidence type="ECO:0000313" key="21">
    <source>
        <dbReference type="Proteomes" id="UP001473302"/>
    </source>
</evidence>
<dbReference type="Pfam" id="PF00018">
    <property type="entry name" value="SH3_1"/>
    <property type="match status" value="1"/>
</dbReference>
<evidence type="ECO:0000256" key="1">
    <source>
        <dbReference type="ARBA" id="ARBA00001947"/>
    </source>
</evidence>